<feature type="domain" description="MnmG N-terminal" evidence="4">
    <location>
        <begin position="18"/>
        <end position="242"/>
    </location>
</feature>
<feature type="non-terminal residue" evidence="5">
    <location>
        <position position="1"/>
    </location>
</feature>
<name>A0A098VRM9_9MICR</name>
<dbReference type="RefSeq" id="XP_013238149.1">
    <property type="nucleotide sequence ID" value="XM_013382695.1"/>
</dbReference>
<dbReference type="InterPro" id="IPR002218">
    <property type="entry name" value="MnmG-rel"/>
</dbReference>
<dbReference type="Gene3D" id="3.50.50.60">
    <property type="entry name" value="FAD/NAD(P)-binding domain"/>
    <property type="match status" value="1"/>
</dbReference>
<evidence type="ECO:0000313" key="5">
    <source>
        <dbReference type="EMBL" id="KGG51713.1"/>
    </source>
</evidence>
<evidence type="ECO:0000256" key="1">
    <source>
        <dbReference type="ARBA" id="ARBA00001974"/>
    </source>
</evidence>
<evidence type="ECO:0000313" key="6">
    <source>
        <dbReference type="Proteomes" id="UP000029725"/>
    </source>
</evidence>
<gene>
    <name evidence="5" type="ORF">DI09_298p10</name>
</gene>
<dbReference type="PANTHER" id="PTHR11806">
    <property type="entry name" value="GLUCOSE INHIBITED DIVISION PROTEIN A"/>
    <property type="match status" value="1"/>
</dbReference>
<feature type="non-terminal residue" evidence="5">
    <location>
        <position position="242"/>
    </location>
</feature>
<dbReference type="AlphaFoldDB" id="A0A098VRM9"/>
<sequence>LNLSFPFRSFSSSSRLVDVVVIGGGHAGVEAATASARTGASTVLLTQRIDAVGELSCNPSFGGIGKGILMREIDALDGVSPKICGISYLFILDRSGIHFRVLNASRGPAVQGPRAQIDRLLYKKYMMDHLCGYPNLNIIEGAAKNLFFNGNAIAGVSYTHASNETLISAKSIVIATGTFLFGEIHIGDRSYPAGRMGESPSHGLSGSLFSAGFKLGRMRTGTPPRLLKSSINFSSLFQQEGD</sequence>
<dbReference type="InterPro" id="IPR036188">
    <property type="entry name" value="FAD/NAD-bd_sf"/>
</dbReference>
<reference evidence="5 6" key="1">
    <citation type="submission" date="2014-04" db="EMBL/GenBank/DDBJ databases">
        <title>A new species of microsporidia sheds light on the evolution of extreme parasitism.</title>
        <authorList>
            <person name="Haag K.L."/>
            <person name="James T.Y."/>
            <person name="Larsson R."/>
            <person name="Schaer T.M."/>
            <person name="Refardt D."/>
            <person name="Pombert J.-F."/>
            <person name="Ebert D."/>
        </authorList>
    </citation>
    <scope>NUCLEOTIDE SEQUENCE [LARGE SCALE GENOMIC DNA]</scope>
    <source>
        <strain evidence="5 6">UGP3</strain>
        <tissue evidence="5">Spores</tissue>
    </source>
</reference>
<evidence type="ECO:0000256" key="2">
    <source>
        <dbReference type="ARBA" id="ARBA00022630"/>
    </source>
</evidence>
<keyword evidence="3" id="KW-0274">FAD</keyword>
<dbReference type="GO" id="GO:0002098">
    <property type="term" value="P:tRNA wobble uridine modification"/>
    <property type="evidence" value="ECO:0007669"/>
    <property type="project" value="TreeGrafter"/>
</dbReference>
<comment type="caution">
    <text evidence="5">The sequence shown here is derived from an EMBL/GenBank/DDBJ whole genome shotgun (WGS) entry which is preliminary data.</text>
</comment>
<dbReference type="OrthoDB" id="3329at2759"/>
<dbReference type="EMBL" id="JMKJ01000219">
    <property type="protein sequence ID" value="KGG51713.1"/>
    <property type="molecule type" value="Genomic_DNA"/>
</dbReference>
<dbReference type="SUPFAM" id="SSF51905">
    <property type="entry name" value="FAD/NAD(P)-binding domain"/>
    <property type="match status" value="1"/>
</dbReference>
<dbReference type="PANTHER" id="PTHR11806:SF0">
    <property type="entry name" value="PROTEIN MTO1 HOMOLOG, MITOCHONDRIAL"/>
    <property type="match status" value="1"/>
</dbReference>
<dbReference type="GeneID" id="25259401"/>
<keyword evidence="2" id="KW-0285">Flavoprotein</keyword>
<organism evidence="5 6">
    <name type="scientific">Mitosporidium daphniae</name>
    <dbReference type="NCBI Taxonomy" id="1485682"/>
    <lineage>
        <taxon>Eukaryota</taxon>
        <taxon>Fungi</taxon>
        <taxon>Fungi incertae sedis</taxon>
        <taxon>Microsporidia</taxon>
        <taxon>Mitosporidium</taxon>
    </lineage>
</organism>
<dbReference type="Proteomes" id="UP000029725">
    <property type="component" value="Unassembled WGS sequence"/>
</dbReference>
<dbReference type="HOGENOM" id="CLU_007831_0_1_1"/>
<dbReference type="GO" id="GO:0030488">
    <property type="term" value="P:tRNA methylation"/>
    <property type="evidence" value="ECO:0007669"/>
    <property type="project" value="TreeGrafter"/>
</dbReference>
<comment type="cofactor">
    <cofactor evidence="1">
        <name>FAD</name>
        <dbReference type="ChEBI" id="CHEBI:57692"/>
    </cofactor>
</comment>
<dbReference type="GO" id="GO:0050660">
    <property type="term" value="F:flavin adenine dinucleotide binding"/>
    <property type="evidence" value="ECO:0007669"/>
    <property type="project" value="InterPro"/>
</dbReference>
<keyword evidence="6" id="KW-1185">Reference proteome</keyword>
<accession>A0A098VRM9</accession>
<dbReference type="VEuPathDB" id="MicrosporidiaDB:DI09_298p10"/>
<evidence type="ECO:0000259" key="4">
    <source>
        <dbReference type="Pfam" id="PF01134"/>
    </source>
</evidence>
<dbReference type="Pfam" id="PF01134">
    <property type="entry name" value="GIDA"/>
    <property type="match status" value="1"/>
</dbReference>
<protein>
    <submittedName>
        <fullName evidence="5">FAD/NAD(P)-binding protein</fullName>
    </submittedName>
</protein>
<dbReference type="PRINTS" id="PR00411">
    <property type="entry name" value="PNDRDTASEI"/>
</dbReference>
<dbReference type="InterPro" id="IPR040131">
    <property type="entry name" value="MnmG_N"/>
</dbReference>
<evidence type="ECO:0000256" key="3">
    <source>
        <dbReference type="ARBA" id="ARBA00022827"/>
    </source>
</evidence>
<proteinExistence type="predicted"/>